<dbReference type="GO" id="GO:0032259">
    <property type="term" value="P:methylation"/>
    <property type="evidence" value="ECO:0007669"/>
    <property type="project" value="UniProtKB-KW"/>
</dbReference>
<protein>
    <submittedName>
        <fullName evidence="1">Class I SAM-dependent methyltransferase</fullName>
    </submittedName>
</protein>
<evidence type="ECO:0000313" key="1">
    <source>
        <dbReference type="EMBL" id="USG60978.1"/>
    </source>
</evidence>
<keyword evidence="1" id="KW-0808">Transferase</keyword>
<dbReference type="InterPro" id="IPR010342">
    <property type="entry name" value="DUF938"/>
</dbReference>
<organism evidence="1 2">
    <name type="scientific">Sneathiella marina</name>
    <dbReference type="NCBI Taxonomy" id="2950108"/>
    <lineage>
        <taxon>Bacteria</taxon>
        <taxon>Pseudomonadati</taxon>
        <taxon>Pseudomonadota</taxon>
        <taxon>Alphaproteobacteria</taxon>
        <taxon>Sneathiellales</taxon>
        <taxon>Sneathiellaceae</taxon>
        <taxon>Sneathiella</taxon>
    </lineage>
</organism>
<keyword evidence="1" id="KW-0489">Methyltransferase</keyword>
<dbReference type="InterPro" id="IPR029063">
    <property type="entry name" value="SAM-dependent_MTases_sf"/>
</dbReference>
<keyword evidence="2" id="KW-1185">Reference proteome</keyword>
<dbReference type="RefSeq" id="WP_251933946.1">
    <property type="nucleotide sequence ID" value="NZ_CP098747.1"/>
</dbReference>
<sequence>MDRRQYSASAARNRDPILGILKDHLPESGTVLEVASGSGEHAVHFAPHFPNLNWQATNYDTTQLNSVIDWIAHSPSGNLLPPLKLDATATIWPIEADGYTAMPITAIFNVNMIHISPWCVCEGLMAGAGRILQKGGRLFIYGPFKIDGKHTAPTNEQFDEWLRADNADYGIRDQRNVIAEAEKNGLVHMQAISMPANNFLQIFEHT</sequence>
<proteinExistence type="predicted"/>
<dbReference type="SUPFAM" id="SSF53335">
    <property type="entry name" value="S-adenosyl-L-methionine-dependent methyltransferases"/>
    <property type="match status" value="1"/>
</dbReference>
<name>A0ABY4W1M8_9PROT</name>
<reference evidence="1" key="1">
    <citation type="submission" date="2022-06" db="EMBL/GenBank/DDBJ databases">
        <title>Sneathiella actinostolidae sp. nov., isolated from a sea anemonein the Western Pacific Ocean.</title>
        <authorList>
            <person name="Wei M.J."/>
        </authorList>
    </citation>
    <scope>NUCLEOTIDE SEQUENCE</scope>
    <source>
        <strain evidence="1">PHK-P5</strain>
    </source>
</reference>
<evidence type="ECO:0000313" key="2">
    <source>
        <dbReference type="Proteomes" id="UP001056291"/>
    </source>
</evidence>
<gene>
    <name evidence="1" type="ORF">NBZ79_17615</name>
</gene>
<dbReference type="GO" id="GO:0008168">
    <property type="term" value="F:methyltransferase activity"/>
    <property type="evidence" value="ECO:0007669"/>
    <property type="project" value="UniProtKB-KW"/>
</dbReference>
<dbReference type="Proteomes" id="UP001056291">
    <property type="component" value="Chromosome"/>
</dbReference>
<dbReference type="EMBL" id="CP098747">
    <property type="protein sequence ID" value="USG60978.1"/>
    <property type="molecule type" value="Genomic_DNA"/>
</dbReference>
<dbReference type="PANTHER" id="PTHR20974:SF0">
    <property type="entry name" value="UPF0585 PROTEIN CG18661"/>
    <property type="match status" value="1"/>
</dbReference>
<dbReference type="Pfam" id="PF06080">
    <property type="entry name" value="DUF938"/>
    <property type="match status" value="1"/>
</dbReference>
<dbReference type="PANTHER" id="PTHR20974">
    <property type="entry name" value="UPF0585 PROTEIN CG18661"/>
    <property type="match status" value="1"/>
</dbReference>
<accession>A0ABY4W1M8</accession>
<dbReference type="Gene3D" id="3.40.50.150">
    <property type="entry name" value="Vaccinia Virus protein VP39"/>
    <property type="match status" value="1"/>
</dbReference>